<evidence type="ECO:0000313" key="2">
    <source>
        <dbReference type="Proteomes" id="UP000824120"/>
    </source>
</evidence>
<dbReference type="EMBL" id="JACXVP010000006">
    <property type="protein sequence ID" value="KAG5598530.1"/>
    <property type="molecule type" value="Genomic_DNA"/>
</dbReference>
<dbReference type="AlphaFoldDB" id="A0A9J5YE81"/>
<dbReference type="Proteomes" id="UP000824120">
    <property type="component" value="Chromosome 6"/>
</dbReference>
<reference evidence="1 2" key="1">
    <citation type="submission" date="2020-09" db="EMBL/GenBank/DDBJ databases">
        <title>De no assembly of potato wild relative species, Solanum commersonii.</title>
        <authorList>
            <person name="Cho K."/>
        </authorList>
    </citation>
    <scope>NUCLEOTIDE SEQUENCE [LARGE SCALE GENOMIC DNA]</scope>
    <source>
        <strain evidence="1">LZ3.2</strain>
        <tissue evidence="1">Leaf</tissue>
    </source>
</reference>
<keyword evidence="2" id="KW-1185">Reference proteome</keyword>
<accession>A0A9J5YE81</accession>
<evidence type="ECO:0000313" key="1">
    <source>
        <dbReference type="EMBL" id="KAG5598530.1"/>
    </source>
</evidence>
<comment type="caution">
    <text evidence="1">The sequence shown here is derived from an EMBL/GenBank/DDBJ whole genome shotgun (WGS) entry which is preliminary data.</text>
</comment>
<sequence length="100" mass="11848">MREIDAPNLVSFEYTGKQIPEFRIARQLEHSKISLYRLDNINAEWFCKLRRFLSKSTAASWSQVSIRFEECTEIKMKHLQQHYRVGATIQVDVLEVNVLF</sequence>
<dbReference type="OrthoDB" id="1300012at2759"/>
<gene>
    <name evidence="1" type="ORF">H5410_029900</name>
</gene>
<name>A0A9J5YE81_SOLCO</name>
<organism evidence="1 2">
    <name type="scientific">Solanum commersonii</name>
    <name type="common">Commerson's wild potato</name>
    <name type="synonym">Commerson's nightshade</name>
    <dbReference type="NCBI Taxonomy" id="4109"/>
    <lineage>
        <taxon>Eukaryota</taxon>
        <taxon>Viridiplantae</taxon>
        <taxon>Streptophyta</taxon>
        <taxon>Embryophyta</taxon>
        <taxon>Tracheophyta</taxon>
        <taxon>Spermatophyta</taxon>
        <taxon>Magnoliopsida</taxon>
        <taxon>eudicotyledons</taxon>
        <taxon>Gunneridae</taxon>
        <taxon>Pentapetalae</taxon>
        <taxon>asterids</taxon>
        <taxon>lamiids</taxon>
        <taxon>Solanales</taxon>
        <taxon>Solanaceae</taxon>
        <taxon>Solanoideae</taxon>
        <taxon>Solaneae</taxon>
        <taxon>Solanum</taxon>
    </lineage>
</organism>
<protein>
    <submittedName>
        <fullName evidence="1">Uncharacterized protein</fullName>
    </submittedName>
</protein>
<proteinExistence type="predicted"/>